<reference evidence="2" key="1">
    <citation type="journal article" date="2015" name="Nature">
        <title>Complex archaea that bridge the gap between prokaryotes and eukaryotes.</title>
        <authorList>
            <person name="Spang A."/>
            <person name="Saw J.H."/>
            <person name="Jorgensen S.L."/>
            <person name="Zaremba-Niedzwiedzka K."/>
            <person name="Martijn J."/>
            <person name="Lind A.E."/>
            <person name="van Eijk R."/>
            <person name="Schleper C."/>
            <person name="Guy L."/>
            <person name="Ettema T.J."/>
        </authorList>
    </citation>
    <scope>NUCLEOTIDE SEQUENCE</scope>
</reference>
<dbReference type="InterPro" id="IPR050710">
    <property type="entry name" value="Band7/mec-2_domain"/>
</dbReference>
<dbReference type="PANTHER" id="PTHR43327">
    <property type="entry name" value="STOMATIN-LIKE PROTEIN 2, MITOCHONDRIAL"/>
    <property type="match status" value="1"/>
</dbReference>
<evidence type="ECO:0000313" key="2">
    <source>
        <dbReference type="EMBL" id="KKK49436.1"/>
    </source>
</evidence>
<feature type="domain" description="Band 7" evidence="1">
    <location>
        <begin position="19"/>
        <end position="174"/>
    </location>
</feature>
<dbReference type="PANTHER" id="PTHR43327:SF10">
    <property type="entry name" value="STOMATIN-LIKE PROTEIN 2, MITOCHONDRIAL"/>
    <property type="match status" value="1"/>
</dbReference>
<sequence>MNFVKDFWDVLWKILGWFKIITFIEEWNEGLVIQAGKFRRTLKPGWWFHLPLGIDEIYIINVKPAALELEEQSLTTRDNMKIVCRGVLMWSVFDVKKIYIEVEDAEDTLGDIAVGVIQEQVEQQDWEYIRTPEFRTDMKKAIQKQARKWGITVSSVKFQDLTLADSYRIFGGVST</sequence>
<proteinExistence type="predicted"/>
<organism evidence="2">
    <name type="scientific">marine sediment metagenome</name>
    <dbReference type="NCBI Taxonomy" id="412755"/>
    <lineage>
        <taxon>unclassified sequences</taxon>
        <taxon>metagenomes</taxon>
        <taxon>ecological metagenomes</taxon>
    </lineage>
</organism>
<dbReference type="Pfam" id="PF01145">
    <property type="entry name" value="Band_7"/>
    <property type="match status" value="1"/>
</dbReference>
<comment type="caution">
    <text evidence="2">The sequence shown here is derived from an EMBL/GenBank/DDBJ whole genome shotgun (WGS) entry which is preliminary data.</text>
</comment>
<dbReference type="InterPro" id="IPR001107">
    <property type="entry name" value="Band_7"/>
</dbReference>
<evidence type="ECO:0000259" key="1">
    <source>
        <dbReference type="SMART" id="SM00244"/>
    </source>
</evidence>
<protein>
    <recommendedName>
        <fullName evidence="1">Band 7 domain-containing protein</fullName>
    </recommendedName>
</protein>
<dbReference type="SUPFAM" id="SSF117892">
    <property type="entry name" value="Band 7/SPFH domain"/>
    <property type="match status" value="1"/>
</dbReference>
<dbReference type="SMART" id="SM00244">
    <property type="entry name" value="PHB"/>
    <property type="match status" value="1"/>
</dbReference>
<dbReference type="Gene3D" id="3.30.479.30">
    <property type="entry name" value="Band 7 domain"/>
    <property type="match status" value="1"/>
</dbReference>
<accession>A0A0F8YMZ0</accession>
<dbReference type="AlphaFoldDB" id="A0A0F8YMZ0"/>
<dbReference type="InterPro" id="IPR036013">
    <property type="entry name" value="Band_7/SPFH_dom_sf"/>
</dbReference>
<gene>
    <name evidence="2" type="ORF">LCGC14_3135090</name>
</gene>
<name>A0A0F8YMZ0_9ZZZZ</name>
<dbReference type="EMBL" id="LAZR01068544">
    <property type="protein sequence ID" value="KKK49436.1"/>
    <property type="molecule type" value="Genomic_DNA"/>
</dbReference>